<feature type="domain" description="HipA N-terminal subdomain 1" evidence="5">
    <location>
        <begin position="17"/>
        <end position="118"/>
    </location>
</feature>
<evidence type="ECO:0000256" key="3">
    <source>
        <dbReference type="ARBA" id="ARBA00022777"/>
    </source>
</evidence>
<dbReference type="InterPro" id="IPR052028">
    <property type="entry name" value="HipA_Ser/Thr_kinase"/>
</dbReference>
<evidence type="ECO:0000313" key="6">
    <source>
        <dbReference type="EMBL" id="PHM30689.1"/>
    </source>
</evidence>
<comment type="similarity">
    <text evidence="1">Belongs to the HipA Ser/Thr kinase family.</text>
</comment>
<reference evidence="8" key="2">
    <citation type="submission" date="2016-12" db="EMBL/GenBank/DDBJ databases">
        <authorList>
            <person name="Gaudriault S."/>
        </authorList>
    </citation>
    <scope>NUCLEOTIDE SEQUENCE [LARGE SCALE GENOMIC DNA]</scope>
    <source>
        <strain evidence="8">HGB1681 (deposited as PTA-6826 in the American Type Culture Collection)</strain>
    </source>
</reference>
<dbReference type="PANTHER" id="PTHR37419">
    <property type="entry name" value="SERINE/THREONINE-PROTEIN KINASE TOXIN HIPA"/>
    <property type="match status" value="1"/>
</dbReference>
<feature type="domain" description="HipA-like C-terminal" evidence="4">
    <location>
        <begin position="162"/>
        <end position="405"/>
    </location>
</feature>
<evidence type="ECO:0000256" key="2">
    <source>
        <dbReference type="ARBA" id="ARBA00022679"/>
    </source>
</evidence>
<dbReference type="InterPro" id="IPR017508">
    <property type="entry name" value="HipA_N1"/>
</dbReference>
<dbReference type="GO" id="GO:0005829">
    <property type="term" value="C:cytosol"/>
    <property type="evidence" value="ECO:0007669"/>
    <property type="project" value="TreeGrafter"/>
</dbReference>
<dbReference type="PANTHER" id="PTHR37419:SF8">
    <property type="entry name" value="TOXIN YJJJ"/>
    <property type="match status" value="1"/>
</dbReference>
<keyword evidence="2" id="KW-0808">Transferase</keyword>
<dbReference type="Pfam" id="PF07804">
    <property type="entry name" value="HipA_C"/>
    <property type="match status" value="1"/>
</dbReference>
<reference evidence="6 9" key="3">
    <citation type="journal article" date="2017" name="Nat. Microbiol.">
        <title>Natural product diversity associated with the nematode symbionts Photorhabdus and Xenorhabdus.</title>
        <authorList>
            <person name="Tobias N.J."/>
            <person name="Wolff H."/>
            <person name="Djahanschiri B."/>
            <person name="Grundmann F."/>
            <person name="Kronenwerth M."/>
            <person name="Shi Y.M."/>
            <person name="Simonyi S."/>
            <person name="Grun P."/>
            <person name="Shapiro-Ilan D."/>
            <person name="Pidot S.J."/>
            <person name="Stinear T.P."/>
            <person name="Ebersberger I."/>
            <person name="Bode H.B."/>
        </authorList>
    </citation>
    <scope>NUCLEOTIDE SEQUENCE [LARGE SCALE GENOMIC DNA]</scope>
    <source>
        <strain evidence="6 9">DSM 16336</strain>
    </source>
</reference>
<dbReference type="Proteomes" id="UP000224871">
    <property type="component" value="Unassembled WGS sequence"/>
</dbReference>
<evidence type="ECO:0000256" key="1">
    <source>
        <dbReference type="ARBA" id="ARBA00010164"/>
    </source>
</evidence>
<organism evidence="7 8">
    <name type="scientific">Xenorhabdus innexi</name>
    <dbReference type="NCBI Taxonomy" id="290109"/>
    <lineage>
        <taxon>Bacteria</taxon>
        <taxon>Pseudomonadati</taxon>
        <taxon>Pseudomonadota</taxon>
        <taxon>Gammaproteobacteria</taxon>
        <taxon>Enterobacterales</taxon>
        <taxon>Morganellaceae</taxon>
        <taxon>Xenorhabdus</taxon>
    </lineage>
</organism>
<dbReference type="RefSeq" id="WP_086954774.1">
    <property type="nucleotide sequence ID" value="NZ_CAWNQC010000249.1"/>
</dbReference>
<dbReference type="EMBL" id="FTLG01000017">
    <property type="protein sequence ID" value="SIP71369.1"/>
    <property type="molecule type" value="Genomic_DNA"/>
</dbReference>
<keyword evidence="3 6" id="KW-0418">Kinase</keyword>
<dbReference type="Proteomes" id="UP000196435">
    <property type="component" value="Unassembled WGS sequence"/>
</dbReference>
<dbReference type="Pfam" id="PF13657">
    <property type="entry name" value="Couple_hipA"/>
    <property type="match status" value="1"/>
</dbReference>
<evidence type="ECO:0000313" key="9">
    <source>
        <dbReference type="Proteomes" id="UP000224871"/>
    </source>
</evidence>
<dbReference type="EMBL" id="NIBU01000050">
    <property type="protein sequence ID" value="PHM30689.1"/>
    <property type="molecule type" value="Genomic_DNA"/>
</dbReference>
<evidence type="ECO:0000259" key="4">
    <source>
        <dbReference type="Pfam" id="PF07804"/>
    </source>
</evidence>
<dbReference type="AlphaFoldDB" id="A0A1N6MRI2"/>
<dbReference type="Gene3D" id="1.10.1070.20">
    <property type="match status" value="1"/>
</dbReference>
<name>A0A1N6MRI2_9GAMM</name>
<evidence type="ECO:0000259" key="5">
    <source>
        <dbReference type="Pfam" id="PF13657"/>
    </source>
</evidence>
<proteinExistence type="inferred from homology"/>
<dbReference type="InterPro" id="IPR012893">
    <property type="entry name" value="HipA-like_C"/>
</dbReference>
<dbReference type="GO" id="GO:0004674">
    <property type="term" value="F:protein serine/threonine kinase activity"/>
    <property type="evidence" value="ECO:0007669"/>
    <property type="project" value="TreeGrafter"/>
</dbReference>
<gene>
    <name evidence="6" type="ORF">Xinn_03200</name>
    <name evidence="7" type="ORF">XIS1_1130009</name>
</gene>
<keyword evidence="9" id="KW-1185">Reference proteome</keyword>
<dbReference type="OrthoDB" id="9805913at2"/>
<sequence>MLNTPLNVRRKLSDGNSILVGQLAENKTGVYFQYDDTYLTSHPKSLSPFLIEANTSLQKAPKEPHYGLHGVFGDSLPDGWGLYLMDRVFRANGHNPQMVTALERLAYLGERCSGALYYEPAMHSFGTDERDIDIIMLGKEAVKEFEGTGSHFLSSLLDASGSGGARPKLNVTKCANGQFSTRPDAIGEKLIIKLTSEKFSLKYSESLVEYAYMTMARNVGIEVPDFELLDAGNGRFWLQQTRFDCCPAQGRYHMISACGLLDAPFREPSLDYVDLAKVTRHLCGVQEARKLVKRALFNYLTVNQDDHTKNFAYLADDDDNWRLSPFYDVVYMPSPYGEHMTSFNGNGKVITSAALEQLAGQVGFSSINPLISMLEEIYTETRHFQVIAHELGIDKEMATMIAQHMEQKWLALRL</sequence>
<accession>A0A1N6MRI2</accession>
<reference evidence="7" key="1">
    <citation type="submission" date="2016-12" db="EMBL/GenBank/DDBJ databases">
        <authorList>
            <person name="Song W.-J."/>
            <person name="Kurnit D.M."/>
        </authorList>
    </citation>
    <scope>NUCLEOTIDE SEQUENCE [LARGE SCALE GENOMIC DNA]</scope>
    <source>
        <strain evidence="7">HGB1681</strain>
    </source>
</reference>
<evidence type="ECO:0000313" key="8">
    <source>
        <dbReference type="Proteomes" id="UP000196435"/>
    </source>
</evidence>
<protein>
    <submittedName>
        <fullName evidence="6">Phosphatidylinositol kinase</fullName>
    </submittedName>
</protein>
<evidence type="ECO:0000313" key="7">
    <source>
        <dbReference type="EMBL" id="SIP71369.1"/>
    </source>
</evidence>